<evidence type="ECO:0000256" key="3">
    <source>
        <dbReference type="PROSITE-ProRule" id="PRU00339"/>
    </source>
</evidence>
<dbReference type="PROSITE" id="PS50293">
    <property type="entry name" value="TPR_REGION"/>
    <property type="match status" value="2"/>
</dbReference>
<feature type="repeat" description="TPR" evidence="3">
    <location>
        <begin position="171"/>
        <end position="204"/>
    </location>
</feature>
<evidence type="ECO:0000256" key="2">
    <source>
        <dbReference type="ARBA" id="ARBA00022803"/>
    </source>
</evidence>
<evidence type="ECO:0000313" key="4">
    <source>
        <dbReference type="EMBL" id="AYO30568.1"/>
    </source>
</evidence>
<dbReference type="Gene3D" id="1.25.40.10">
    <property type="entry name" value="Tetratricopeptide repeat domain"/>
    <property type="match status" value="2"/>
</dbReference>
<feature type="repeat" description="TPR" evidence="3">
    <location>
        <begin position="205"/>
        <end position="238"/>
    </location>
</feature>
<reference evidence="4 5" key="1">
    <citation type="submission" date="2018-10" db="EMBL/GenBank/DDBJ databases">
        <authorList>
            <person name="Zhang X."/>
        </authorList>
    </citation>
    <scope>NUCLEOTIDE SEQUENCE [LARGE SCALE GENOMIC DNA]</scope>
    <source>
        <strain evidence="4 5">SK-G1</strain>
    </source>
</reference>
<dbReference type="PANTHER" id="PTHR44943">
    <property type="entry name" value="CELLULOSE SYNTHASE OPERON PROTEIN C"/>
    <property type="match status" value="1"/>
</dbReference>
<protein>
    <submittedName>
        <fullName evidence="4">Tetratricopeptide repeat protein</fullName>
    </submittedName>
</protein>
<dbReference type="EMBL" id="CP033169">
    <property type="protein sequence ID" value="AYO30568.1"/>
    <property type="molecule type" value="Genomic_DNA"/>
</dbReference>
<organism evidence="4 5">
    <name type="scientific">Biomaibacter acetigenes</name>
    <dbReference type="NCBI Taxonomy" id="2316383"/>
    <lineage>
        <taxon>Bacteria</taxon>
        <taxon>Bacillati</taxon>
        <taxon>Bacillota</taxon>
        <taxon>Clostridia</taxon>
        <taxon>Thermosediminibacterales</taxon>
        <taxon>Tepidanaerobacteraceae</taxon>
        <taxon>Biomaibacter</taxon>
    </lineage>
</organism>
<keyword evidence="5" id="KW-1185">Reference proteome</keyword>
<dbReference type="PROSITE" id="PS50005">
    <property type="entry name" value="TPR"/>
    <property type="match status" value="3"/>
</dbReference>
<proteinExistence type="predicted"/>
<dbReference type="Pfam" id="PF13181">
    <property type="entry name" value="TPR_8"/>
    <property type="match status" value="2"/>
</dbReference>
<dbReference type="InterPro" id="IPR011990">
    <property type="entry name" value="TPR-like_helical_dom_sf"/>
</dbReference>
<evidence type="ECO:0000313" key="5">
    <source>
        <dbReference type="Proteomes" id="UP000280960"/>
    </source>
</evidence>
<name>A0A3G2R628_9FIRM</name>
<dbReference type="SUPFAM" id="SSF48452">
    <property type="entry name" value="TPR-like"/>
    <property type="match status" value="2"/>
</dbReference>
<accession>A0A3G2R628</accession>
<feature type="repeat" description="TPR" evidence="3">
    <location>
        <begin position="239"/>
        <end position="272"/>
    </location>
</feature>
<keyword evidence="1" id="KW-0677">Repeat</keyword>
<evidence type="ECO:0000256" key="1">
    <source>
        <dbReference type="ARBA" id="ARBA00022737"/>
    </source>
</evidence>
<dbReference type="AlphaFoldDB" id="A0A3G2R628"/>
<sequence length="403" mass="46397">MLEARNGGIIMSKIEAYNILLKFIKSRNKGQKKLDVVLIWISLLFWTGRYNKALDYVDNYLKNRCCEELYFWKGVLYYFLKDYFKASEVLERAEAIDAKSAEIKYFLAETYILRAEIEKAESKYRAMIIDKELNGLGLYGTGCCLMKKERVDEALGFFNRALECAKQDYKIHILNKKGLCLLAQEKLEDAYACFQECLKISPGDDSIKLNMALVLSKLGNYEKAVEIYKSFLSKNPYDLTAINNLGLCLAALGNYREALEYCNKGLEIDPINIDLLGNKGYCHYKLQDYKNALDCLNEAEKYSKDDIILLNNKALCLMALENYDDALKLFDRVLQEQSSDDVLINKAHCLIKKELFQEALKCLDKVKNKIEKGFDVYVLQGICFEKLGNNEKAIEYYNKSLNA</sequence>
<dbReference type="SMART" id="SM00028">
    <property type="entry name" value="TPR"/>
    <property type="match status" value="9"/>
</dbReference>
<dbReference type="Proteomes" id="UP000280960">
    <property type="component" value="Chromosome"/>
</dbReference>
<dbReference type="Pfam" id="PF00515">
    <property type="entry name" value="TPR_1"/>
    <property type="match status" value="1"/>
</dbReference>
<dbReference type="InterPro" id="IPR019734">
    <property type="entry name" value="TPR_rpt"/>
</dbReference>
<dbReference type="Pfam" id="PF14559">
    <property type="entry name" value="TPR_19"/>
    <property type="match status" value="1"/>
</dbReference>
<gene>
    <name evidence="4" type="ORF">D2962_08005</name>
</gene>
<dbReference type="PANTHER" id="PTHR44943:SF8">
    <property type="entry name" value="TPR REPEAT-CONTAINING PROTEIN MJ0263"/>
    <property type="match status" value="1"/>
</dbReference>
<dbReference type="KEGG" id="bacg:D2962_08005"/>
<dbReference type="InterPro" id="IPR051685">
    <property type="entry name" value="Ycf3/AcsC/BcsC/TPR_MFPF"/>
</dbReference>
<dbReference type="Pfam" id="PF12895">
    <property type="entry name" value="ANAPC3"/>
    <property type="match status" value="1"/>
</dbReference>
<keyword evidence="2 3" id="KW-0802">TPR repeat</keyword>